<reference evidence="2 3" key="1">
    <citation type="submission" date="2013-01" db="EMBL/GenBank/DDBJ databases">
        <authorList>
            <person name="Fiebig A."/>
            <person name="Goeker M."/>
            <person name="Klenk H.-P.P."/>
        </authorList>
    </citation>
    <scope>NUCLEOTIDE SEQUENCE [LARGE SCALE GENOMIC DNA]</scope>
    <source>
        <strain evidence="2 3">DSM 24838</strain>
    </source>
</reference>
<dbReference type="Pfam" id="PF08379">
    <property type="entry name" value="Bact_transglu_N"/>
    <property type="match status" value="1"/>
</dbReference>
<dbReference type="Proteomes" id="UP000035100">
    <property type="component" value="Unassembled WGS sequence"/>
</dbReference>
<sequence length="295" mass="31503">MDHATLYDISLRIAYAYDAPAAASRAVLRMLPLTGPGQQLVTGFVDARPGPAVRRDGRDFWGNATVEIGYDTALEEVEFRFDGRVRRQRPDDGLDLSCGLSQLASELAAAQSLHPLSPQHFIGTSPRVVPVPEIAAFARAATVESGSTLAAVRALSAALHGEFTFDPEATDVTTDPAEAFRNRRGVCQDISHVMIAGLRGIGVPAGYVSGFLRTDPPPGQPRLEGTDAMHAWVRAWCGAETGWVEIDPTNDMLAGVDHVAVAVGRDYSDVSPVRGTLRSAGTHTTEHRVDVVPVG</sequence>
<proteinExistence type="predicted"/>
<organism evidence="2 3">
    <name type="scientific">Wenxinia marina DSM 24838</name>
    <dbReference type="NCBI Taxonomy" id="1123501"/>
    <lineage>
        <taxon>Bacteria</taxon>
        <taxon>Pseudomonadati</taxon>
        <taxon>Pseudomonadota</taxon>
        <taxon>Alphaproteobacteria</taxon>
        <taxon>Rhodobacterales</taxon>
        <taxon>Roseobacteraceae</taxon>
        <taxon>Wenxinia</taxon>
    </lineage>
</organism>
<keyword evidence="2" id="KW-0645">Protease</keyword>
<keyword evidence="2" id="KW-0378">Hydrolase</keyword>
<dbReference type="GO" id="GO:0006508">
    <property type="term" value="P:proteolysis"/>
    <property type="evidence" value="ECO:0007669"/>
    <property type="project" value="UniProtKB-KW"/>
</dbReference>
<dbReference type="InterPro" id="IPR002931">
    <property type="entry name" value="Transglutaminase-like"/>
</dbReference>
<comment type="caution">
    <text evidence="2">The sequence shown here is derived from an EMBL/GenBank/DDBJ whole genome shotgun (WGS) entry which is preliminary data.</text>
</comment>
<keyword evidence="3" id="KW-1185">Reference proteome</keyword>
<dbReference type="eggNOG" id="COG1305">
    <property type="taxonomic scope" value="Bacteria"/>
</dbReference>
<dbReference type="InterPro" id="IPR013589">
    <property type="entry name" value="Bac_transglu_N"/>
</dbReference>
<dbReference type="SUPFAM" id="SSF54001">
    <property type="entry name" value="Cysteine proteinases"/>
    <property type="match status" value="1"/>
</dbReference>
<evidence type="ECO:0000313" key="2">
    <source>
        <dbReference type="EMBL" id="KIQ71314.1"/>
    </source>
</evidence>
<dbReference type="Pfam" id="PF01841">
    <property type="entry name" value="Transglut_core"/>
    <property type="match status" value="1"/>
</dbReference>
<evidence type="ECO:0000259" key="1">
    <source>
        <dbReference type="SMART" id="SM00460"/>
    </source>
</evidence>
<dbReference type="PANTHER" id="PTHR33490">
    <property type="entry name" value="BLR5614 PROTEIN-RELATED"/>
    <property type="match status" value="1"/>
</dbReference>
<gene>
    <name evidence="2" type="ORF">Wenmar_00083</name>
</gene>
<dbReference type="EMBL" id="AONG01000002">
    <property type="protein sequence ID" value="KIQ71314.1"/>
    <property type="molecule type" value="Genomic_DNA"/>
</dbReference>
<dbReference type="Gene3D" id="3.10.620.30">
    <property type="match status" value="1"/>
</dbReference>
<dbReference type="InterPro" id="IPR038765">
    <property type="entry name" value="Papain-like_cys_pep_sf"/>
</dbReference>
<dbReference type="PANTHER" id="PTHR33490:SF7">
    <property type="entry name" value="BLR2979 PROTEIN"/>
    <property type="match status" value="1"/>
</dbReference>
<dbReference type="SMART" id="SM00460">
    <property type="entry name" value="TGc"/>
    <property type="match status" value="1"/>
</dbReference>
<name>A0A0D0QA34_9RHOB</name>
<evidence type="ECO:0000313" key="3">
    <source>
        <dbReference type="Proteomes" id="UP000035100"/>
    </source>
</evidence>
<protein>
    <submittedName>
        <fullName evidence="2">Transglutaminase-like enzyme, putative cysteine protease</fullName>
    </submittedName>
</protein>
<dbReference type="AlphaFoldDB" id="A0A0D0QA34"/>
<dbReference type="STRING" id="1123501.Wenmar_00083"/>
<dbReference type="OrthoDB" id="9804023at2"/>
<accession>A0A0D0QA34</accession>
<dbReference type="GO" id="GO:0008233">
    <property type="term" value="F:peptidase activity"/>
    <property type="evidence" value="ECO:0007669"/>
    <property type="project" value="UniProtKB-KW"/>
</dbReference>
<feature type="domain" description="Transglutaminase-like" evidence="1">
    <location>
        <begin position="179"/>
        <end position="250"/>
    </location>
</feature>
<dbReference type="PATRIC" id="fig|1123501.6.peg.148"/>
<dbReference type="RefSeq" id="WP_018301972.1">
    <property type="nucleotide sequence ID" value="NZ_KB902280.1"/>
</dbReference>